<name>A0A2N0PR68_9GLOM</name>
<dbReference type="PANTHER" id="PTHR21541">
    <property type="entry name" value="BTB POZ DOMAIN CONTAINING 12"/>
    <property type="match status" value="1"/>
</dbReference>
<evidence type="ECO:0000313" key="2">
    <source>
        <dbReference type="Proteomes" id="UP000232722"/>
    </source>
</evidence>
<comment type="caution">
    <text evidence="1">The sequence shown here is derived from an EMBL/GenBank/DDBJ whole genome shotgun (WGS) entry which is preliminary data.</text>
</comment>
<reference evidence="1 2" key="2">
    <citation type="submission" date="2017-09" db="EMBL/GenBank/DDBJ databases">
        <title>Extensive intraspecific genome diversity in a model arbuscular mycorrhizal fungus.</title>
        <authorList>
            <person name="Chen E.C."/>
            <person name="Morin E."/>
            <person name="Beaudet D."/>
            <person name="Noel J."/>
            <person name="Ndikumana S."/>
            <person name="Charron P."/>
            <person name="St-Onge C."/>
            <person name="Giorgi J."/>
            <person name="Grigoriev I.V."/>
            <person name="Roux C."/>
            <person name="Martin F.M."/>
            <person name="Corradi N."/>
        </authorList>
    </citation>
    <scope>NUCLEOTIDE SEQUENCE [LARGE SCALE GENOMIC DNA]</scope>
    <source>
        <strain evidence="1 2">A5</strain>
    </source>
</reference>
<organism evidence="1 2">
    <name type="scientific">Rhizophagus irregularis</name>
    <dbReference type="NCBI Taxonomy" id="588596"/>
    <lineage>
        <taxon>Eukaryota</taxon>
        <taxon>Fungi</taxon>
        <taxon>Fungi incertae sedis</taxon>
        <taxon>Mucoromycota</taxon>
        <taxon>Glomeromycotina</taxon>
        <taxon>Glomeromycetes</taxon>
        <taxon>Glomerales</taxon>
        <taxon>Glomeraceae</taxon>
        <taxon>Rhizophagus</taxon>
    </lineage>
</organism>
<reference evidence="1 2" key="1">
    <citation type="submission" date="2016-04" db="EMBL/GenBank/DDBJ databases">
        <title>Genome analyses suggest a sexual origin of heterokaryosis in a supposedly ancient asexual fungus.</title>
        <authorList>
            <person name="Ropars J."/>
            <person name="Sedzielewska K."/>
            <person name="Noel J."/>
            <person name="Charron P."/>
            <person name="Farinelli L."/>
            <person name="Marton T."/>
            <person name="Kruger M."/>
            <person name="Pelin A."/>
            <person name="Brachmann A."/>
            <person name="Corradi N."/>
        </authorList>
    </citation>
    <scope>NUCLEOTIDE SEQUENCE [LARGE SCALE GENOMIC DNA]</scope>
    <source>
        <strain evidence="1 2">A5</strain>
    </source>
</reference>
<dbReference type="PANTHER" id="PTHR21541:SF3">
    <property type="entry name" value="STRUCTURE-SPECIFIC ENDONUCLEASE SUBUNIT SLX4"/>
    <property type="match status" value="1"/>
</dbReference>
<dbReference type="VEuPathDB" id="FungiDB:FUN_008692"/>
<dbReference type="EMBL" id="LLXJ01000470">
    <property type="protein sequence ID" value="PKC09323.1"/>
    <property type="molecule type" value="Genomic_DNA"/>
</dbReference>
<protein>
    <submittedName>
        <fullName evidence="1">Uncharacterized protein</fullName>
    </submittedName>
</protein>
<feature type="non-terminal residue" evidence="1">
    <location>
        <position position="1"/>
    </location>
</feature>
<accession>A0A2N0PR68</accession>
<evidence type="ECO:0000313" key="1">
    <source>
        <dbReference type="EMBL" id="PKC09323.1"/>
    </source>
</evidence>
<dbReference type="AlphaFoldDB" id="A0A2N0PR68"/>
<dbReference type="Proteomes" id="UP000232722">
    <property type="component" value="Unassembled WGS sequence"/>
</dbReference>
<sequence>MPINHLSKIYLNMERKQRIKELLKRKLPEKECSAVHPKGKENMTNKKTNAMIPTADTTIITNSTNEKMIVQRSTATTNNINKQDKTTTEFCIVCGKNLSYCSLNTRELHINACLDNKIEIETNSISVKKFDAKQSENKEQHSLFAIAMVCPCCNITFKAKTEKGKLNHFKTCGRKHKYTPNKMLEFLQELKRKYGRDPPSYLSSSIIPRPGKTSPHIGHKEKKLTNYFNPISNDKLSKTDSISKENPKLSFVVSRSYNVSILDHDDDDFQSSIVFKARSTVEKSDKRKKEIDDDDDDFQVGVALSRSILPLSQKRKKVKYNLDTTPILSCADAIKKAKERAKIMFFNRPTISEIFKSLPPAPKFPKSEVGEKYARQNYNEIEGRPNRKRHPYTLWEIQAFGGDDNPLTRDDYITDMIWHYQLS</sequence>
<dbReference type="GO" id="GO:0000712">
    <property type="term" value="P:resolution of meiotic recombination intermediates"/>
    <property type="evidence" value="ECO:0007669"/>
    <property type="project" value="TreeGrafter"/>
</dbReference>
<gene>
    <name evidence="1" type="ORF">RhiirA5_474619</name>
</gene>
<dbReference type="GO" id="GO:0033557">
    <property type="term" value="C:Slx1-Slx4 complex"/>
    <property type="evidence" value="ECO:0007669"/>
    <property type="project" value="TreeGrafter"/>
</dbReference>
<dbReference type="OrthoDB" id="5576441at2759"/>
<dbReference type="VEuPathDB" id="FungiDB:RhiirA1_489792"/>
<proteinExistence type="predicted"/>